<evidence type="ECO:0000256" key="2">
    <source>
        <dbReference type="ARBA" id="ARBA00022737"/>
    </source>
</evidence>
<dbReference type="PROSITE" id="PS51375">
    <property type="entry name" value="PPR"/>
    <property type="match status" value="4"/>
</dbReference>
<dbReference type="EMBL" id="DUZY01000003">
    <property type="protein sequence ID" value="DAD33454.1"/>
    <property type="molecule type" value="Genomic_DNA"/>
</dbReference>
<dbReference type="InterPro" id="IPR002885">
    <property type="entry name" value="PPR_rpt"/>
</dbReference>
<evidence type="ECO:0000313" key="6">
    <source>
        <dbReference type="Proteomes" id="UP000607653"/>
    </source>
</evidence>
<feature type="repeat" description="PPR" evidence="3">
    <location>
        <begin position="340"/>
        <end position="374"/>
    </location>
</feature>
<reference evidence="5 6" key="1">
    <citation type="journal article" date="2020" name="Mol. Biol. Evol.">
        <title>Distinct Expression and Methylation Patterns for Genes with Different Fates following a Single Whole-Genome Duplication in Flowering Plants.</title>
        <authorList>
            <person name="Shi T."/>
            <person name="Rahmani R.S."/>
            <person name="Gugger P.F."/>
            <person name="Wang M."/>
            <person name="Li H."/>
            <person name="Zhang Y."/>
            <person name="Li Z."/>
            <person name="Wang Q."/>
            <person name="Van de Peer Y."/>
            <person name="Marchal K."/>
            <person name="Chen J."/>
        </authorList>
    </citation>
    <scope>NUCLEOTIDE SEQUENCE [LARGE SCALE GENOMIC DNA]</scope>
    <source>
        <tissue evidence="5">Leaf</tissue>
    </source>
</reference>
<dbReference type="Proteomes" id="UP000607653">
    <property type="component" value="Unassembled WGS sequence"/>
</dbReference>
<comment type="caution">
    <text evidence="5">The sequence shown here is derived from an EMBL/GenBank/DDBJ whole genome shotgun (WGS) entry which is preliminary data.</text>
</comment>
<dbReference type="Pfam" id="PF13041">
    <property type="entry name" value="PPR_2"/>
    <property type="match status" value="1"/>
</dbReference>
<dbReference type="PANTHER" id="PTHR47936:SF3">
    <property type="entry name" value="PENTACOTRIPEPTIDE-REPEAT REGION OF PRORP DOMAIN-CONTAINING PROTEIN"/>
    <property type="match status" value="1"/>
</dbReference>
<feature type="repeat" description="PPR" evidence="3">
    <location>
        <begin position="410"/>
        <end position="444"/>
    </location>
</feature>
<feature type="repeat" description="PPR" evidence="3">
    <location>
        <begin position="375"/>
        <end position="409"/>
    </location>
</feature>
<feature type="region of interest" description="Disordered" evidence="4">
    <location>
        <begin position="128"/>
        <end position="168"/>
    </location>
</feature>
<gene>
    <name evidence="5" type="ORF">HUJ06_012305</name>
</gene>
<evidence type="ECO:0000256" key="4">
    <source>
        <dbReference type="SAM" id="MobiDB-lite"/>
    </source>
</evidence>
<dbReference type="PANTHER" id="PTHR47936">
    <property type="entry name" value="PPR_LONG DOMAIN-CONTAINING PROTEIN"/>
    <property type="match status" value="1"/>
</dbReference>
<dbReference type="Gene3D" id="1.25.40.10">
    <property type="entry name" value="Tetratricopeptide repeat domain"/>
    <property type="match status" value="2"/>
</dbReference>
<organism evidence="5 6">
    <name type="scientific">Nelumbo nucifera</name>
    <name type="common">Sacred lotus</name>
    <dbReference type="NCBI Taxonomy" id="4432"/>
    <lineage>
        <taxon>Eukaryota</taxon>
        <taxon>Viridiplantae</taxon>
        <taxon>Streptophyta</taxon>
        <taxon>Embryophyta</taxon>
        <taxon>Tracheophyta</taxon>
        <taxon>Spermatophyta</taxon>
        <taxon>Magnoliopsida</taxon>
        <taxon>Proteales</taxon>
        <taxon>Nelumbonaceae</taxon>
        <taxon>Nelumbo</taxon>
    </lineage>
</organism>
<evidence type="ECO:0008006" key="7">
    <source>
        <dbReference type="Google" id="ProtNLM"/>
    </source>
</evidence>
<dbReference type="Pfam" id="PF01535">
    <property type="entry name" value="PPR"/>
    <property type="match status" value="2"/>
</dbReference>
<feature type="compositionally biased region" description="Basic residues" evidence="4">
    <location>
        <begin position="155"/>
        <end position="167"/>
    </location>
</feature>
<dbReference type="NCBIfam" id="TIGR00756">
    <property type="entry name" value="PPR"/>
    <property type="match status" value="4"/>
</dbReference>
<name>A0A822YGZ0_NELNU</name>
<proteinExistence type="inferred from homology"/>
<accession>A0A822YGZ0</accession>
<evidence type="ECO:0000256" key="1">
    <source>
        <dbReference type="ARBA" id="ARBA00007626"/>
    </source>
</evidence>
<feature type="compositionally biased region" description="Basic and acidic residues" evidence="4">
    <location>
        <begin position="137"/>
        <end position="148"/>
    </location>
</feature>
<dbReference type="Pfam" id="PF12854">
    <property type="entry name" value="PPR_1"/>
    <property type="match status" value="1"/>
</dbReference>
<dbReference type="AlphaFoldDB" id="A0A822YGZ0"/>
<dbReference type="InterPro" id="IPR011990">
    <property type="entry name" value="TPR-like_helical_dom_sf"/>
</dbReference>
<evidence type="ECO:0000313" key="5">
    <source>
        <dbReference type="EMBL" id="DAD33454.1"/>
    </source>
</evidence>
<protein>
    <recommendedName>
        <fullName evidence="7">Pentatricopeptide repeat-containing protein At1g09900-like</fullName>
    </recommendedName>
</protein>
<sequence length="552" mass="61881">MQQACARRIMGWKSRVFARVSGNSEALNLYTLCYLQSSLFIPSHKTLISIINLSSPPSSTRRNPALYLSHALGYLFRSISTSSVTSFSSPSPLTGVFVSNNDFRITNKCVATDFDSPSSVNSVYRPFSTSSSLGTHVSREESNREKSNRSGGMKSHSRGGSVKRRTPFNKPNVNQLIVAEIIELIKGGEDNIEVRLDQLGVELSIALISDILQALNHDGVPASRFFDWVRNTQPVIGRNAEIWSLLVDNLGRLEDYESMVLVLKSLSQKGICITEKAFAFLLPLCSYGDSARSSVKLVVEMLEKAGGSCRNSGIYALIKMLCSSNYFGLAIFVMEERARKASYYNLLIWAKCRSGSFQEARDLFDEMVKYGCNPDANSFNYLLGSLCKNGRIPEACNLLQLMKEWGFYPDAITFEIIVHHACRVGRLDFAIEFLNQMRSIGLEPRLTTHAAFIKGYFQTGRFQEAYKYVVDMHAKYGCSSNMNYSLLASLHLKEGKVVDAREILVEMIEKGFRPNFPVYMKVMKSLYKLGKGYLVADLKDRFSKFNSSKEVG</sequence>
<keyword evidence="2" id="KW-0677">Repeat</keyword>
<comment type="similarity">
    <text evidence="1">Belongs to the PPR family. P subfamily.</text>
</comment>
<evidence type="ECO:0000256" key="3">
    <source>
        <dbReference type="PROSITE-ProRule" id="PRU00708"/>
    </source>
</evidence>
<keyword evidence="6" id="KW-1185">Reference proteome</keyword>
<feature type="repeat" description="PPR" evidence="3">
    <location>
        <begin position="480"/>
        <end position="514"/>
    </location>
</feature>